<dbReference type="KEGG" id="mlil:QLS71_010615"/>
<gene>
    <name evidence="3" type="ORF">QLS71_010615</name>
</gene>
<protein>
    <submittedName>
        <fullName evidence="3">Alpha/beta hydrolase</fullName>
    </submittedName>
</protein>
<dbReference type="Gene3D" id="3.40.50.1820">
    <property type="entry name" value="alpha/beta hydrolase"/>
    <property type="match status" value="1"/>
</dbReference>
<dbReference type="SUPFAM" id="SSF53474">
    <property type="entry name" value="alpha/beta-Hydrolases"/>
    <property type="match status" value="1"/>
</dbReference>
<dbReference type="InterPro" id="IPR049492">
    <property type="entry name" value="BD-FAE-like_dom"/>
</dbReference>
<dbReference type="InterPro" id="IPR029058">
    <property type="entry name" value="AB_hydrolase_fold"/>
</dbReference>
<accession>A0AAU7EBH8</accession>
<name>A0AAU7EBH8_9FLAO</name>
<dbReference type="PANTHER" id="PTHR48081">
    <property type="entry name" value="AB HYDROLASE SUPERFAMILY PROTEIN C4A8.06C"/>
    <property type="match status" value="1"/>
</dbReference>
<dbReference type="Proteomes" id="UP001224325">
    <property type="component" value="Chromosome"/>
</dbReference>
<dbReference type="RefSeq" id="WP_308992949.1">
    <property type="nucleotide sequence ID" value="NZ_CP155618.1"/>
</dbReference>
<dbReference type="Pfam" id="PF20434">
    <property type="entry name" value="BD-FAE"/>
    <property type="match status" value="1"/>
</dbReference>
<reference evidence="3" key="1">
    <citation type="submission" date="2024-04" db="EMBL/GenBank/DDBJ databases">
        <title>Mariniflexile litorale, isolated from the shallow sediments of the Sea of Japan.</title>
        <authorList>
            <person name="Romanenko L."/>
            <person name="Isaeva M."/>
        </authorList>
    </citation>
    <scope>NUCLEOTIDE SEQUENCE [LARGE SCALE GENOMIC DNA]</scope>
    <source>
        <strain evidence="3">KMM 9835</strain>
    </source>
</reference>
<proteinExistence type="predicted"/>
<dbReference type="InterPro" id="IPR050300">
    <property type="entry name" value="GDXG_lipolytic_enzyme"/>
</dbReference>
<evidence type="ECO:0000256" key="1">
    <source>
        <dbReference type="ARBA" id="ARBA00022801"/>
    </source>
</evidence>
<feature type="domain" description="BD-FAE-like" evidence="2">
    <location>
        <begin position="52"/>
        <end position="247"/>
    </location>
</feature>
<sequence>MKRFIVFTLVFLSYIHLVSSQEKEYTSVIYPEDYTAQIDVVYTQVNDWVGHMDLYTKPNETKPTPVVINIHGGGWRTGNKESQTGLGTFFKHGYAIANIAYRLVDVAPAPAAIEDVRCALIYIYKNAKVLNIDTSKIVIMGGSAGGHLALMAGLLGNNKSFDTNCPNTEHIKVAAIIDKYGVTDLTPLAYWKSANNWLSFNNTDSAFVESVSPINYISRHSPPIFIAHGNADPIVPYQQSVILYKKLKFYRVKTEFLTIKKGKHGNFTTKQNIQLSKSIWRFLNKLGL</sequence>
<organism evidence="3 4">
    <name type="scientific">Mariniflexile litorale</name>
    <dbReference type="NCBI Taxonomy" id="3045158"/>
    <lineage>
        <taxon>Bacteria</taxon>
        <taxon>Pseudomonadati</taxon>
        <taxon>Bacteroidota</taxon>
        <taxon>Flavobacteriia</taxon>
        <taxon>Flavobacteriales</taxon>
        <taxon>Flavobacteriaceae</taxon>
        <taxon>Mariniflexile</taxon>
    </lineage>
</organism>
<dbReference type="EMBL" id="CP155618">
    <property type="protein sequence ID" value="XBL12782.1"/>
    <property type="molecule type" value="Genomic_DNA"/>
</dbReference>
<evidence type="ECO:0000259" key="2">
    <source>
        <dbReference type="Pfam" id="PF20434"/>
    </source>
</evidence>
<evidence type="ECO:0000313" key="3">
    <source>
        <dbReference type="EMBL" id="XBL12782.1"/>
    </source>
</evidence>
<keyword evidence="4" id="KW-1185">Reference proteome</keyword>
<dbReference type="AlphaFoldDB" id="A0AAU7EBH8"/>
<keyword evidence="1 3" id="KW-0378">Hydrolase</keyword>
<evidence type="ECO:0000313" key="4">
    <source>
        <dbReference type="Proteomes" id="UP001224325"/>
    </source>
</evidence>
<dbReference type="GO" id="GO:0016787">
    <property type="term" value="F:hydrolase activity"/>
    <property type="evidence" value="ECO:0007669"/>
    <property type="project" value="UniProtKB-KW"/>
</dbReference>